<reference evidence="1" key="1">
    <citation type="journal article" date="2023" name="Mol. Ecol. Resour.">
        <title>Chromosome-level genome assembly of a triploid poplar Populus alba 'Berolinensis'.</title>
        <authorList>
            <person name="Chen S."/>
            <person name="Yu Y."/>
            <person name="Wang X."/>
            <person name="Wang S."/>
            <person name="Zhang T."/>
            <person name="Zhou Y."/>
            <person name="He R."/>
            <person name="Meng N."/>
            <person name="Wang Y."/>
            <person name="Liu W."/>
            <person name="Liu Z."/>
            <person name="Liu J."/>
            <person name="Guo Q."/>
            <person name="Huang H."/>
            <person name="Sederoff R.R."/>
            <person name="Wang G."/>
            <person name="Qu G."/>
            <person name="Chen S."/>
        </authorList>
    </citation>
    <scope>NUCLEOTIDE SEQUENCE</scope>
    <source>
        <strain evidence="1">SC-2020</strain>
    </source>
</reference>
<proteinExistence type="predicted"/>
<evidence type="ECO:0000313" key="2">
    <source>
        <dbReference type="Proteomes" id="UP001164929"/>
    </source>
</evidence>
<name>A0AAD6LMX4_9ROSI</name>
<dbReference type="EMBL" id="JAQIZT010000015">
    <property type="protein sequence ID" value="KAJ6970078.1"/>
    <property type="molecule type" value="Genomic_DNA"/>
</dbReference>
<evidence type="ECO:0000313" key="1">
    <source>
        <dbReference type="EMBL" id="KAJ6970078.1"/>
    </source>
</evidence>
<gene>
    <name evidence="1" type="ORF">NC653_034604</name>
</gene>
<comment type="caution">
    <text evidence="1">The sequence shown here is derived from an EMBL/GenBank/DDBJ whole genome shotgun (WGS) entry which is preliminary data.</text>
</comment>
<dbReference type="AlphaFoldDB" id="A0AAD6LMX4"/>
<dbReference type="Proteomes" id="UP001164929">
    <property type="component" value="Chromosome 15"/>
</dbReference>
<organism evidence="1 2">
    <name type="scientific">Populus alba x Populus x berolinensis</name>
    <dbReference type="NCBI Taxonomy" id="444605"/>
    <lineage>
        <taxon>Eukaryota</taxon>
        <taxon>Viridiplantae</taxon>
        <taxon>Streptophyta</taxon>
        <taxon>Embryophyta</taxon>
        <taxon>Tracheophyta</taxon>
        <taxon>Spermatophyta</taxon>
        <taxon>Magnoliopsida</taxon>
        <taxon>eudicotyledons</taxon>
        <taxon>Gunneridae</taxon>
        <taxon>Pentapetalae</taxon>
        <taxon>rosids</taxon>
        <taxon>fabids</taxon>
        <taxon>Malpighiales</taxon>
        <taxon>Salicaceae</taxon>
        <taxon>Saliceae</taxon>
        <taxon>Populus</taxon>
    </lineage>
</organism>
<sequence length="125" mass="13728">MLSKRHIALAMSAQAKVSLGVWPATKRKQPMRHVVLGLSALKREPKHLVCQRDDSSIQEGGLQSRSGSFLHKDPLGKSNVPALATAGDQDLICPPEARQQRSFQSICLLTEFLESQVVCIKLTVI</sequence>
<accession>A0AAD6LMX4</accession>
<keyword evidence="2" id="KW-1185">Reference proteome</keyword>
<protein>
    <submittedName>
        <fullName evidence="1">Uncharacterized protein</fullName>
    </submittedName>
</protein>